<evidence type="ECO:0000313" key="1">
    <source>
        <dbReference type="EMBL" id="TFV72661.1"/>
    </source>
</evidence>
<dbReference type="EMBL" id="SPQS01000013">
    <property type="protein sequence ID" value="TFV72661.1"/>
    <property type="molecule type" value="Genomic_DNA"/>
</dbReference>
<organism evidence="1 2">
    <name type="scientific">Bradyrhizobium frederickii</name>
    <dbReference type="NCBI Taxonomy" id="2560054"/>
    <lineage>
        <taxon>Bacteria</taxon>
        <taxon>Pseudomonadati</taxon>
        <taxon>Pseudomonadota</taxon>
        <taxon>Alphaproteobacteria</taxon>
        <taxon>Hyphomicrobiales</taxon>
        <taxon>Nitrobacteraceae</taxon>
        <taxon>Bradyrhizobium</taxon>
    </lineage>
</organism>
<sequence>MLPEGIDGWQIAERFREDNSKRPVICAICFSPSRPRWRIETGFGDAKLIRKLGDVLEDDVSAL</sequence>
<dbReference type="RefSeq" id="WP_135165479.1">
    <property type="nucleotide sequence ID" value="NZ_SPQS01000013.1"/>
</dbReference>
<dbReference type="Proteomes" id="UP000297700">
    <property type="component" value="Unassembled WGS sequence"/>
</dbReference>
<name>A0A4Y9NXD1_9BRAD</name>
<dbReference type="AlphaFoldDB" id="A0A4Y9NXD1"/>
<comment type="caution">
    <text evidence="1">The sequence shown here is derived from an EMBL/GenBank/DDBJ whole genome shotgun (WGS) entry which is preliminary data.</text>
</comment>
<proteinExistence type="predicted"/>
<evidence type="ECO:0000313" key="2">
    <source>
        <dbReference type="Proteomes" id="UP000297700"/>
    </source>
</evidence>
<gene>
    <name evidence="1" type="ORF">E4K64_22520</name>
</gene>
<accession>A0A4Y9NXD1</accession>
<reference evidence="1 2" key="1">
    <citation type="submission" date="2019-03" db="EMBL/GenBank/DDBJ databases">
        <title>Bradyrhizobium strains diversity.</title>
        <authorList>
            <person name="Urquiaga M.C.O."/>
            <person name="Hungria M."/>
            <person name="Delamuta J.R.M."/>
            <person name="Klepa M.S."/>
        </authorList>
    </citation>
    <scope>NUCLEOTIDE SEQUENCE [LARGE SCALE GENOMIC DNA]</scope>
    <source>
        <strain evidence="1 2">CNPSo 3426</strain>
    </source>
</reference>
<protein>
    <submittedName>
        <fullName evidence="1">Uncharacterized protein</fullName>
    </submittedName>
</protein>